<dbReference type="Proteomes" id="UP000235619">
    <property type="component" value="Unassembled WGS sequence"/>
</dbReference>
<feature type="domain" description="CBS" evidence="3">
    <location>
        <begin position="9"/>
        <end position="67"/>
    </location>
</feature>
<gene>
    <name evidence="4" type="ORF">C0169_05585</name>
</gene>
<feature type="non-terminal residue" evidence="4">
    <location>
        <position position="97"/>
    </location>
</feature>
<accession>A0A2N7QA21</accession>
<dbReference type="GO" id="GO:0016301">
    <property type="term" value="F:kinase activity"/>
    <property type="evidence" value="ECO:0007669"/>
    <property type="project" value="UniProtKB-KW"/>
</dbReference>
<keyword evidence="4" id="KW-0808">Transferase</keyword>
<name>A0A2N7QA21_9BACT</name>
<dbReference type="InterPro" id="IPR000644">
    <property type="entry name" value="CBS_dom"/>
</dbReference>
<reference evidence="4 5" key="1">
    <citation type="submission" date="2018-01" db="EMBL/GenBank/DDBJ databases">
        <title>Metagenomic assembled genomes from two thermal pools in the Uzon Caldera, Kamchatka, Russia.</title>
        <authorList>
            <person name="Wilkins L."/>
            <person name="Ettinger C."/>
        </authorList>
    </citation>
    <scope>NUCLEOTIDE SEQUENCE [LARGE SCALE GENOMIC DNA]</scope>
    <source>
        <strain evidence="4">ARK-04</strain>
    </source>
</reference>
<proteinExistence type="predicted"/>
<comment type="caution">
    <text evidence="4">The sequence shown here is derived from an EMBL/GenBank/DDBJ whole genome shotgun (WGS) entry which is preliminary data.</text>
</comment>
<dbReference type="Gene3D" id="3.10.580.10">
    <property type="entry name" value="CBS-domain"/>
    <property type="match status" value="1"/>
</dbReference>
<dbReference type="SUPFAM" id="SSF54631">
    <property type="entry name" value="CBS-domain pair"/>
    <property type="match status" value="1"/>
</dbReference>
<keyword evidence="1 2" id="KW-0129">CBS domain</keyword>
<evidence type="ECO:0000256" key="2">
    <source>
        <dbReference type="PROSITE-ProRule" id="PRU00703"/>
    </source>
</evidence>
<protein>
    <submittedName>
        <fullName evidence="4">Histidine kinase</fullName>
    </submittedName>
</protein>
<organism evidence="4 5">
    <name type="scientific">Thermodesulfobacterium geofontis</name>
    <dbReference type="NCBI Taxonomy" id="1295609"/>
    <lineage>
        <taxon>Bacteria</taxon>
        <taxon>Pseudomonadati</taxon>
        <taxon>Thermodesulfobacteriota</taxon>
        <taxon>Thermodesulfobacteria</taxon>
        <taxon>Thermodesulfobacteriales</taxon>
        <taxon>Thermodesulfobacteriaceae</taxon>
        <taxon>Thermodesulfobacterium</taxon>
    </lineage>
</organism>
<dbReference type="Pfam" id="PF00571">
    <property type="entry name" value="CBS"/>
    <property type="match status" value="2"/>
</dbReference>
<evidence type="ECO:0000313" key="4">
    <source>
        <dbReference type="EMBL" id="PMP95193.1"/>
    </source>
</evidence>
<dbReference type="PANTHER" id="PTHR43080:SF2">
    <property type="entry name" value="CBS DOMAIN-CONTAINING PROTEIN"/>
    <property type="match status" value="1"/>
</dbReference>
<dbReference type="InterPro" id="IPR046342">
    <property type="entry name" value="CBS_dom_sf"/>
</dbReference>
<dbReference type="PROSITE" id="PS51371">
    <property type="entry name" value="CBS"/>
    <property type="match status" value="1"/>
</dbReference>
<sequence length="97" mass="10958">MAKKIYEIMNTKLETIPADATVYEAIEKLIDKRIRSLLVLPKDEKDRPGVVTVRNIIFKVLAKNLDPHKVKISEISSKPLITVSKEATVEDVLALME</sequence>
<dbReference type="AlphaFoldDB" id="A0A2N7QA21"/>
<dbReference type="InterPro" id="IPR051257">
    <property type="entry name" value="Diverse_CBS-Domain"/>
</dbReference>
<evidence type="ECO:0000313" key="5">
    <source>
        <dbReference type="Proteomes" id="UP000235619"/>
    </source>
</evidence>
<evidence type="ECO:0000256" key="1">
    <source>
        <dbReference type="ARBA" id="ARBA00023122"/>
    </source>
</evidence>
<dbReference type="PANTHER" id="PTHR43080">
    <property type="entry name" value="CBS DOMAIN-CONTAINING PROTEIN CBSX3, MITOCHONDRIAL"/>
    <property type="match status" value="1"/>
</dbReference>
<keyword evidence="4" id="KW-0418">Kinase</keyword>
<evidence type="ECO:0000259" key="3">
    <source>
        <dbReference type="PROSITE" id="PS51371"/>
    </source>
</evidence>
<dbReference type="EMBL" id="PNJD01000345">
    <property type="protein sequence ID" value="PMP95193.1"/>
    <property type="molecule type" value="Genomic_DNA"/>
</dbReference>